<accession>A0ABQ9SLX5</accession>
<reference evidence="1 2" key="1">
    <citation type="submission" date="2016-10" db="EMBL/GenBank/DDBJ databases">
        <title>The genome sequence of Colletotrichum fioriniae PJ7.</title>
        <authorList>
            <person name="Baroncelli R."/>
        </authorList>
    </citation>
    <scope>NUCLEOTIDE SEQUENCE [LARGE SCALE GENOMIC DNA]</scope>
    <source>
        <strain evidence="1 2">IMI 384185</strain>
    </source>
</reference>
<protein>
    <submittedName>
        <fullName evidence="1">Uncharacterized protein</fullName>
    </submittedName>
</protein>
<evidence type="ECO:0000313" key="1">
    <source>
        <dbReference type="EMBL" id="KAK1540443.1"/>
    </source>
</evidence>
<sequence>MHNSGIGVPPSLFTATRLMGERVGKPWNYPITSNLAQRAPECYSQPQGDSPDNHRNIRWLLQSTGYLDLDRGSRRANASPRAQTFPKQLAQLLSSFAVAVEEMHGMEGQCCAFSLR</sequence>
<dbReference type="RefSeq" id="XP_060349578.1">
    <property type="nucleotide sequence ID" value="XM_060490704.1"/>
</dbReference>
<keyword evidence="2" id="KW-1185">Reference proteome</keyword>
<gene>
    <name evidence="1" type="ORF">CPAR01_06432</name>
</gene>
<organism evidence="1 2">
    <name type="scientific">Colletotrichum paranaense</name>
    <dbReference type="NCBI Taxonomy" id="1914294"/>
    <lineage>
        <taxon>Eukaryota</taxon>
        <taxon>Fungi</taxon>
        <taxon>Dikarya</taxon>
        <taxon>Ascomycota</taxon>
        <taxon>Pezizomycotina</taxon>
        <taxon>Sordariomycetes</taxon>
        <taxon>Hypocreomycetidae</taxon>
        <taxon>Glomerellales</taxon>
        <taxon>Glomerellaceae</taxon>
        <taxon>Colletotrichum</taxon>
        <taxon>Colletotrichum acutatum species complex</taxon>
    </lineage>
</organism>
<name>A0ABQ9SLX5_9PEZI</name>
<dbReference type="Proteomes" id="UP001241169">
    <property type="component" value="Unassembled WGS sequence"/>
</dbReference>
<proteinExistence type="predicted"/>
<comment type="caution">
    <text evidence="1">The sequence shown here is derived from an EMBL/GenBank/DDBJ whole genome shotgun (WGS) entry which is preliminary data.</text>
</comment>
<dbReference type="EMBL" id="MOPA01000005">
    <property type="protein sequence ID" value="KAK1540443.1"/>
    <property type="molecule type" value="Genomic_DNA"/>
</dbReference>
<evidence type="ECO:0000313" key="2">
    <source>
        <dbReference type="Proteomes" id="UP001241169"/>
    </source>
</evidence>
<dbReference type="GeneID" id="85374603"/>